<feature type="transmembrane region" description="Helical" evidence="2">
    <location>
        <begin position="268"/>
        <end position="292"/>
    </location>
</feature>
<protein>
    <recommendedName>
        <fullName evidence="3">Major facilitator superfamily (MFS) profile domain-containing protein</fullName>
    </recommendedName>
</protein>
<dbReference type="PANTHER" id="PTHR23520">
    <property type="entry name" value="TRANSPORTER, PUTATIVE (AFU_ORTHOLOGUE AFUA_3G04000)-RELATED"/>
    <property type="match status" value="1"/>
</dbReference>
<dbReference type="Pfam" id="PF07690">
    <property type="entry name" value="MFS_1"/>
    <property type="match status" value="2"/>
</dbReference>
<feature type="transmembrane region" description="Helical" evidence="2">
    <location>
        <begin position="49"/>
        <end position="67"/>
    </location>
</feature>
<gene>
    <name evidence="4" type="ORF">C6P45_004158</name>
</gene>
<evidence type="ECO:0000313" key="4">
    <source>
        <dbReference type="EMBL" id="KAG0669086.1"/>
    </source>
</evidence>
<dbReference type="InterPro" id="IPR011701">
    <property type="entry name" value="MFS"/>
</dbReference>
<dbReference type="Proteomes" id="UP000750334">
    <property type="component" value="Unassembled WGS sequence"/>
</dbReference>
<dbReference type="OrthoDB" id="10027823at2759"/>
<sequence length="460" mass="52295">MNILKEIREAPRDIRLLWASVFLRLLAYGLTNQILTLFLNGINMKEDKIGWFMSLTLIGDVLCSYVLTWYADSWGRRKVLIYGSVMMFLSGIVFTLNENFHILLLFAIFGVISPSSDEVGPFKSIEESMIAHLSPNHKRPEVYAMHALIGTVGSALGAIMSGGFIDLLQYFNLAENDLQCYKYIFLLYSFFAFWKIIIMISLSEKTELDSHYHEPIDETSEDNNLMRQEAMVNDEMAPLLEESHLRHHDETDHSATHNDKLSSETVHILMRLLVIFMIDSLGSGFMTSSWMVYYYKRIFKISSFALGALFFCTQFVMASSTIPSTIIARLFGPVRATLLVQVPSAIFSILIPFAQNHLWLSVLLLNFHFGTTAMDVTPRQILLTNLIKPKDLTRVMGIVNIGKTFARCIGPIFTGMLAKEGYLWLCYIFSGSLIIVADSILACSFLHVDKIIMKQINDRH</sequence>
<dbReference type="GO" id="GO:0022857">
    <property type="term" value="F:transmembrane transporter activity"/>
    <property type="evidence" value="ECO:0007669"/>
    <property type="project" value="InterPro"/>
</dbReference>
<comment type="subcellular location">
    <subcellularLocation>
        <location evidence="1">Membrane</location>
        <topology evidence="1">Multi-pass membrane protein</topology>
    </subcellularLocation>
</comment>
<dbReference type="GO" id="GO:0000329">
    <property type="term" value="C:fungal-type vacuole membrane"/>
    <property type="evidence" value="ECO:0007669"/>
    <property type="project" value="TreeGrafter"/>
</dbReference>
<keyword evidence="5" id="KW-1185">Reference proteome</keyword>
<feature type="transmembrane region" description="Helical" evidence="2">
    <location>
        <begin position="102"/>
        <end position="122"/>
    </location>
</feature>
<proteinExistence type="predicted"/>
<reference evidence="4 5" key="1">
    <citation type="submission" date="2020-11" db="EMBL/GenBank/DDBJ databases">
        <title>Kefir isolates.</title>
        <authorList>
            <person name="Marcisauskas S."/>
            <person name="Kim Y."/>
            <person name="Blasche S."/>
        </authorList>
    </citation>
    <scope>NUCLEOTIDE SEQUENCE [LARGE SCALE GENOMIC DNA]</scope>
    <source>
        <strain evidence="4 5">OG2</strain>
    </source>
</reference>
<feature type="domain" description="Major facilitator superfamily (MFS) profile" evidence="3">
    <location>
        <begin position="1"/>
        <end position="207"/>
    </location>
</feature>
<comment type="caution">
    <text evidence="4">The sequence shown here is derived from an EMBL/GenBank/DDBJ whole genome shotgun (WGS) entry which is preliminary data.</text>
</comment>
<keyword evidence="2" id="KW-0812">Transmembrane</keyword>
<dbReference type="EMBL" id="PUHR01000050">
    <property type="protein sequence ID" value="KAG0669086.1"/>
    <property type="molecule type" value="Genomic_DNA"/>
</dbReference>
<dbReference type="AlphaFoldDB" id="A0A9P6WD38"/>
<feature type="transmembrane region" description="Helical" evidence="2">
    <location>
        <begin position="422"/>
        <end position="446"/>
    </location>
</feature>
<organism evidence="4 5">
    <name type="scientific">Maudiozyma exigua</name>
    <name type="common">Yeast</name>
    <name type="synonym">Kazachstania exigua</name>
    <dbReference type="NCBI Taxonomy" id="34358"/>
    <lineage>
        <taxon>Eukaryota</taxon>
        <taxon>Fungi</taxon>
        <taxon>Dikarya</taxon>
        <taxon>Ascomycota</taxon>
        <taxon>Saccharomycotina</taxon>
        <taxon>Saccharomycetes</taxon>
        <taxon>Saccharomycetales</taxon>
        <taxon>Saccharomycetaceae</taxon>
        <taxon>Maudiozyma</taxon>
    </lineage>
</organism>
<keyword evidence="2" id="KW-1133">Transmembrane helix</keyword>
<feature type="transmembrane region" description="Helical" evidence="2">
    <location>
        <begin position="183"/>
        <end position="202"/>
    </location>
</feature>
<dbReference type="SUPFAM" id="SSF103473">
    <property type="entry name" value="MFS general substrate transporter"/>
    <property type="match status" value="1"/>
</dbReference>
<dbReference type="InterPro" id="IPR020846">
    <property type="entry name" value="MFS_dom"/>
</dbReference>
<evidence type="ECO:0000256" key="1">
    <source>
        <dbReference type="ARBA" id="ARBA00004141"/>
    </source>
</evidence>
<feature type="transmembrane region" description="Helical" evidence="2">
    <location>
        <begin position="143"/>
        <end position="171"/>
    </location>
</feature>
<evidence type="ECO:0000256" key="2">
    <source>
        <dbReference type="SAM" id="Phobius"/>
    </source>
</evidence>
<dbReference type="InterPro" id="IPR036259">
    <property type="entry name" value="MFS_trans_sf"/>
</dbReference>
<dbReference type="Gene3D" id="1.20.1250.20">
    <property type="entry name" value="MFS general substrate transporter like domains"/>
    <property type="match status" value="2"/>
</dbReference>
<name>A0A9P6WD38_MAUEX</name>
<feature type="transmembrane region" description="Helical" evidence="2">
    <location>
        <begin position="21"/>
        <end position="43"/>
    </location>
</feature>
<evidence type="ECO:0000313" key="5">
    <source>
        <dbReference type="Proteomes" id="UP000750334"/>
    </source>
</evidence>
<dbReference type="PROSITE" id="PS50850">
    <property type="entry name" value="MFS"/>
    <property type="match status" value="1"/>
</dbReference>
<feature type="transmembrane region" description="Helical" evidence="2">
    <location>
        <begin position="298"/>
        <end position="318"/>
    </location>
</feature>
<accession>A0A9P6WD38</accession>
<dbReference type="PANTHER" id="PTHR23520:SF2">
    <property type="entry name" value="ABR173CP"/>
    <property type="match status" value="1"/>
</dbReference>
<keyword evidence="2" id="KW-0472">Membrane</keyword>
<evidence type="ECO:0000259" key="3">
    <source>
        <dbReference type="PROSITE" id="PS50850"/>
    </source>
</evidence>
<feature type="transmembrane region" description="Helical" evidence="2">
    <location>
        <begin position="395"/>
        <end position="416"/>
    </location>
</feature>